<evidence type="ECO:0000313" key="6">
    <source>
        <dbReference type="Proteomes" id="UP000786989"/>
    </source>
</evidence>
<dbReference type="Gene3D" id="3.20.20.100">
    <property type="entry name" value="NADP-dependent oxidoreductase domain"/>
    <property type="match status" value="1"/>
</dbReference>
<evidence type="ECO:0000256" key="3">
    <source>
        <dbReference type="ARBA" id="ARBA00023002"/>
    </source>
</evidence>
<evidence type="ECO:0000256" key="1">
    <source>
        <dbReference type="ARBA" id="ARBA00007905"/>
    </source>
</evidence>
<keyword evidence="2" id="KW-0521">NADP</keyword>
<evidence type="ECO:0000259" key="4">
    <source>
        <dbReference type="Pfam" id="PF00248"/>
    </source>
</evidence>
<feature type="domain" description="NADP-dependent oxidoreductase" evidence="4">
    <location>
        <begin position="13"/>
        <end position="74"/>
    </location>
</feature>
<dbReference type="Pfam" id="PF00248">
    <property type="entry name" value="Aldo_ket_red"/>
    <property type="match status" value="1"/>
</dbReference>
<dbReference type="EMBL" id="DYWI01000168">
    <property type="protein sequence ID" value="HJF66170.1"/>
    <property type="molecule type" value="Genomic_DNA"/>
</dbReference>
<evidence type="ECO:0000256" key="2">
    <source>
        <dbReference type="ARBA" id="ARBA00022857"/>
    </source>
</evidence>
<dbReference type="GO" id="GO:0016616">
    <property type="term" value="F:oxidoreductase activity, acting on the CH-OH group of donors, NAD or NADP as acceptor"/>
    <property type="evidence" value="ECO:0007669"/>
    <property type="project" value="UniProtKB-ARBA"/>
</dbReference>
<reference evidence="5" key="1">
    <citation type="journal article" date="2021" name="PeerJ">
        <title>Extensive microbial diversity within the chicken gut microbiome revealed by metagenomics and culture.</title>
        <authorList>
            <person name="Gilroy R."/>
            <person name="Ravi A."/>
            <person name="Getino M."/>
            <person name="Pursley I."/>
            <person name="Horton D.L."/>
            <person name="Alikhan N.F."/>
            <person name="Baker D."/>
            <person name="Gharbi K."/>
            <person name="Hall N."/>
            <person name="Watson M."/>
            <person name="Adriaenssens E.M."/>
            <person name="Foster-Nyarko E."/>
            <person name="Jarju S."/>
            <person name="Secka A."/>
            <person name="Antonio M."/>
            <person name="Oren A."/>
            <person name="Chaudhuri R.R."/>
            <person name="La Ragione R."/>
            <person name="Hildebrand F."/>
            <person name="Pallen M.J."/>
        </authorList>
    </citation>
    <scope>NUCLEOTIDE SEQUENCE</scope>
    <source>
        <strain evidence="5">ChiGjej6B6-11269</strain>
    </source>
</reference>
<proteinExistence type="inferred from homology"/>
<organism evidence="5 6">
    <name type="scientific">Slackia equolifaciens</name>
    <dbReference type="NCBI Taxonomy" id="498718"/>
    <lineage>
        <taxon>Bacteria</taxon>
        <taxon>Bacillati</taxon>
        <taxon>Actinomycetota</taxon>
        <taxon>Coriobacteriia</taxon>
        <taxon>Eggerthellales</taxon>
        <taxon>Eggerthellaceae</taxon>
        <taxon>Slackia</taxon>
    </lineage>
</organism>
<dbReference type="InterPro" id="IPR023210">
    <property type="entry name" value="NADP_OxRdtase_dom"/>
</dbReference>
<keyword evidence="3" id="KW-0560">Oxidoreductase</keyword>
<dbReference type="InterPro" id="IPR036812">
    <property type="entry name" value="NAD(P)_OxRdtase_dom_sf"/>
</dbReference>
<reference evidence="5" key="2">
    <citation type="submission" date="2021-09" db="EMBL/GenBank/DDBJ databases">
        <authorList>
            <person name="Gilroy R."/>
        </authorList>
    </citation>
    <scope>NUCLEOTIDE SEQUENCE</scope>
    <source>
        <strain evidence="5">ChiGjej6B6-11269</strain>
    </source>
</reference>
<evidence type="ECO:0000313" key="5">
    <source>
        <dbReference type="EMBL" id="HJF66170.1"/>
    </source>
</evidence>
<name>A0A9D2UYD8_9ACTN</name>
<accession>A0A9D2UYD8</accession>
<dbReference type="InterPro" id="IPR020471">
    <property type="entry name" value="AKR"/>
</dbReference>
<protein>
    <submittedName>
        <fullName evidence="5">Aldo/keto reductase</fullName>
    </submittedName>
</protein>
<comment type="similarity">
    <text evidence="1">Belongs to the aldo/keto reductase family.</text>
</comment>
<dbReference type="PANTHER" id="PTHR43827:SF3">
    <property type="entry name" value="NADP-DEPENDENT OXIDOREDUCTASE DOMAIN-CONTAINING PROTEIN"/>
    <property type="match status" value="1"/>
</dbReference>
<dbReference type="InterPro" id="IPR018170">
    <property type="entry name" value="Aldo/ket_reductase_CS"/>
</dbReference>
<dbReference type="SUPFAM" id="SSF51430">
    <property type="entry name" value="NAD(P)-linked oxidoreductase"/>
    <property type="match status" value="1"/>
</dbReference>
<dbReference type="PROSITE" id="PS00063">
    <property type="entry name" value="ALDOKETO_REDUCTASE_3"/>
    <property type="match status" value="1"/>
</dbReference>
<sequence length="111" mass="12500">MEYITLNNGTVITNEVLAGIGQKYGKTPAQVALRALMQKGVVVIPKSTHRDRMEQNFDMFDFALTDEDMEQFATLEDPAFPRIFDHFDSNVVGWMLGELVKKQQLGGGTLY</sequence>
<gene>
    <name evidence="5" type="ORF">K8U77_08685</name>
</gene>
<dbReference type="Proteomes" id="UP000786989">
    <property type="component" value="Unassembled WGS sequence"/>
</dbReference>
<dbReference type="PANTHER" id="PTHR43827">
    <property type="entry name" value="2,5-DIKETO-D-GLUCONIC ACID REDUCTASE"/>
    <property type="match status" value="1"/>
</dbReference>
<dbReference type="AlphaFoldDB" id="A0A9D2UYD8"/>
<comment type="caution">
    <text evidence="5">The sequence shown here is derived from an EMBL/GenBank/DDBJ whole genome shotgun (WGS) entry which is preliminary data.</text>
</comment>